<protein>
    <submittedName>
        <fullName evidence="2">Uncharacterized protein</fullName>
    </submittedName>
</protein>
<dbReference type="OrthoDB" id="9791791at2"/>
<name>A0A1P8KK73_9BACT</name>
<dbReference type="Proteomes" id="UP000186074">
    <property type="component" value="Chromosome"/>
</dbReference>
<dbReference type="AlphaFoldDB" id="A0A1P8KK73"/>
<keyword evidence="1" id="KW-0472">Membrane</keyword>
<dbReference type="STRING" id="1850254.LPB137_03470"/>
<gene>
    <name evidence="2" type="ORF">LPB137_03470</name>
</gene>
<dbReference type="KEGG" id="alp:LPB137_03470"/>
<evidence type="ECO:0000313" key="2">
    <source>
        <dbReference type="EMBL" id="APW64958.1"/>
    </source>
</evidence>
<keyword evidence="1" id="KW-1133">Transmembrane helix</keyword>
<sequence>MNEDITSKIHDIKDIVEIPDNSIFIYYGLIFLGFLLSLIIVLAIIKYFKNKKVNQRKIYFDILQNIEFKNSKEDAYTITKYLRLLIKNDREKILANELINELEEYKYKKEVPQISNSIKNKLNTILGIIDV</sequence>
<keyword evidence="3" id="KW-1185">Reference proteome</keyword>
<dbReference type="RefSeq" id="WP_076084410.1">
    <property type="nucleotide sequence ID" value="NZ_CP019070.1"/>
</dbReference>
<proteinExistence type="predicted"/>
<evidence type="ECO:0000256" key="1">
    <source>
        <dbReference type="SAM" id="Phobius"/>
    </source>
</evidence>
<organism evidence="2 3">
    <name type="scientific">Poseidonibacter parvus</name>
    <dbReference type="NCBI Taxonomy" id="1850254"/>
    <lineage>
        <taxon>Bacteria</taxon>
        <taxon>Pseudomonadati</taxon>
        <taxon>Campylobacterota</taxon>
        <taxon>Epsilonproteobacteria</taxon>
        <taxon>Campylobacterales</taxon>
        <taxon>Arcobacteraceae</taxon>
        <taxon>Poseidonibacter</taxon>
    </lineage>
</organism>
<dbReference type="EMBL" id="CP019070">
    <property type="protein sequence ID" value="APW64958.1"/>
    <property type="molecule type" value="Genomic_DNA"/>
</dbReference>
<accession>A0A1P8KK73</accession>
<reference evidence="2 3" key="1">
    <citation type="submission" date="2017-01" db="EMBL/GenBank/DDBJ databases">
        <title>Genome sequencing of Arcobacter sp. LPB0137.</title>
        <authorList>
            <person name="Lee G.-W."/>
            <person name="Yi H."/>
        </authorList>
    </citation>
    <scope>NUCLEOTIDE SEQUENCE [LARGE SCALE GENOMIC DNA]</scope>
    <source>
        <strain evidence="2 3">LPB0137</strain>
    </source>
</reference>
<keyword evidence="1" id="KW-0812">Transmembrane</keyword>
<feature type="transmembrane region" description="Helical" evidence="1">
    <location>
        <begin position="24"/>
        <end position="48"/>
    </location>
</feature>
<evidence type="ECO:0000313" key="3">
    <source>
        <dbReference type="Proteomes" id="UP000186074"/>
    </source>
</evidence>